<evidence type="ECO:0000256" key="2">
    <source>
        <dbReference type="ARBA" id="ARBA00004819"/>
    </source>
</evidence>
<dbReference type="PROSITE" id="PS00600">
    <property type="entry name" value="AA_TRANSFER_CLASS_3"/>
    <property type="match status" value="1"/>
</dbReference>
<comment type="subcellular location">
    <subcellularLocation>
        <location evidence="7">Cytoplasm</location>
    </subcellularLocation>
</comment>
<dbReference type="InterPro" id="IPR049704">
    <property type="entry name" value="Aminotrans_3_PPA_site"/>
</dbReference>
<dbReference type="InterPro" id="IPR015421">
    <property type="entry name" value="PyrdxlP-dep_Trfase_major"/>
</dbReference>
<proteinExistence type="inferred from homology"/>
<dbReference type="PANTHER" id="PTHR43713:SF3">
    <property type="entry name" value="GLUTAMATE-1-SEMIALDEHYDE 2,1-AMINOMUTASE 1, CHLOROPLASTIC-RELATED"/>
    <property type="match status" value="1"/>
</dbReference>
<sequence>MSLSNDFYSKAKELIPGGVDSPVRAFGAVGGDPLFFQKAQGAYLTSVEGEDYLDFVMSWGPAVLGHAPQEVVDAVKKQAESAFSFGMSCPLEYDLAKLMTDTIDGLEMVRFVSSGTEATMSAIRLARGFTGKDQFIKFEGCYHGHSDGLLVKAGSGVSTFGTASSAGVPEGYTATTRTAIYNDLESVESILRDGETSAIILEPVAGNMGLVPGEKDFILGLRKLCDQYGALLIFDEVMCAFRVHEKTAAELYGVKPDLFCFGKVIGGGLPVGAFGGRKDVMEKLAPLGPVYQAGTLSGNPLAMAAGIKNLEVFLRDKVWEKTNDLGKSLNDKVQKLIAGRSDVCFTQLGSMFTLFFKETLPKNMDEVGDCDFDRFGRFFQFCLKNKILLPPSQYEANFLSCAHTDKDFDHYVSTLEQFLKEDQ</sequence>
<dbReference type="GO" id="GO:0005737">
    <property type="term" value="C:cytoplasm"/>
    <property type="evidence" value="ECO:0007669"/>
    <property type="project" value="UniProtKB-SubCell"/>
</dbReference>
<comment type="catalytic activity">
    <reaction evidence="7">
        <text>(S)-4-amino-5-oxopentanoate = 5-aminolevulinate</text>
        <dbReference type="Rhea" id="RHEA:14265"/>
        <dbReference type="ChEBI" id="CHEBI:57501"/>
        <dbReference type="ChEBI" id="CHEBI:356416"/>
        <dbReference type="EC" id="5.4.3.8"/>
    </reaction>
</comment>
<accession>A6DLM8</accession>
<evidence type="ECO:0000256" key="7">
    <source>
        <dbReference type="HAMAP-Rule" id="MF_00375"/>
    </source>
</evidence>
<dbReference type="UniPathway" id="UPA00251">
    <property type="reaction ID" value="UER00317"/>
</dbReference>
<comment type="cofactor">
    <cofactor evidence="1 7">
        <name>pyridoxal 5'-phosphate</name>
        <dbReference type="ChEBI" id="CHEBI:597326"/>
    </cofactor>
</comment>
<evidence type="ECO:0000313" key="8">
    <source>
        <dbReference type="EMBL" id="EDM27483.1"/>
    </source>
</evidence>
<dbReference type="PANTHER" id="PTHR43713">
    <property type="entry name" value="GLUTAMATE-1-SEMIALDEHYDE 2,1-AMINOMUTASE"/>
    <property type="match status" value="1"/>
</dbReference>
<dbReference type="NCBIfam" id="NF000818">
    <property type="entry name" value="PRK00062.1"/>
    <property type="match status" value="1"/>
</dbReference>
<evidence type="ECO:0000256" key="5">
    <source>
        <dbReference type="ARBA" id="ARBA00023235"/>
    </source>
</evidence>
<dbReference type="GO" id="GO:0008483">
    <property type="term" value="F:transaminase activity"/>
    <property type="evidence" value="ECO:0007669"/>
    <property type="project" value="InterPro"/>
</dbReference>
<gene>
    <name evidence="7" type="primary">hemL</name>
    <name evidence="8" type="ORF">LNTAR_05206</name>
</gene>
<dbReference type="HAMAP" id="MF_00375">
    <property type="entry name" value="HemL_aminotrans_3"/>
    <property type="match status" value="1"/>
</dbReference>
<dbReference type="eggNOG" id="COG0001">
    <property type="taxonomic scope" value="Bacteria"/>
</dbReference>
<dbReference type="OrthoDB" id="9801052at2"/>
<comment type="similarity">
    <text evidence="3 7">Belongs to the class-III pyridoxal-phosphate-dependent aminotransferase family. HemL subfamily.</text>
</comment>
<dbReference type="GO" id="GO:0030170">
    <property type="term" value="F:pyridoxal phosphate binding"/>
    <property type="evidence" value="ECO:0007669"/>
    <property type="project" value="InterPro"/>
</dbReference>
<dbReference type="NCBIfam" id="TIGR00713">
    <property type="entry name" value="hemL"/>
    <property type="match status" value="1"/>
</dbReference>
<evidence type="ECO:0000256" key="6">
    <source>
        <dbReference type="ARBA" id="ARBA00023244"/>
    </source>
</evidence>
<dbReference type="GO" id="GO:0006782">
    <property type="term" value="P:protoporphyrinogen IX biosynthetic process"/>
    <property type="evidence" value="ECO:0007669"/>
    <property type="project" value="UniProtKB-UniRule"/>
</dbReference>
<keyword evidence="5 7" id="KW-0413">Isomerase</keyword>
<dbReference type="InterPro" id="IPR004639">
    <property type="entry name" value="4pyrrol_synth_GluAld_NH2Trfase"/>
</dbReference>
<dbReference type="SUPFAM" id="SSF53383">
    <property type="entry name" value="PLP-dependent transferases"/>
    <property type="match status" value="1"/>
</dbReference>
<evidence type="ECO:0000256" key="1">
    <source>
        <dbReference type="ARBA" id="ARBA00001933"/>
    </source>
</evidence>
<protein>
    <recommendedName>
        <fullName evidence="7">Glutamate-1-semialdehyde 2,1-aminomutase</fullName>
        <shortName evidence="7">GSA</shortName>
        <ecNumber evidence="7">5.4.3.8</ecNumber>
    </recommendedName>
    <alternativeName>
        <fullName evidence="7">Glutamate-1-semialdehyde aminotransferase</fullName>
        <shortName evidence="7">GSA-AT</shortName>
    </alternativeName>
</protein>
<dbReference type="Gene3D" id="3.40.640.10">
    <property type="entry name" value="Type I PLP-dependent aspartate aminotransferase-like (Major domain)"/>
    <property type="match status" value="1"/>
</dbReference>
<dbReference type="Proteomes" id="UP000004947">
    <property type="component" value="Unassembled WGS sequence"/>
</dbReference>
<name>A6DLM8_9BACT</name>
<dbReference type="Pfam" id="PF00202">
    <property type="entry name" value="Aminotran_3"/>
    <property type="match status" value="1"/>
</dbReference>
<dbReference type="AlphaFoldDB" id="A6DLM8"/>
<evidence type="ECO:0000313" key="9">
    <source>
        <dbReference type="Proteomes" id="UP000004947"/>
    </source>
</evidence>
<dbReference type="EMBL" id="ABCK01000009">
    <property type="protein sequence ID" value="EDM27483.1"/>
    <property type="molecule type" value="Genomic_DNA"/>
</dbReference>
<reference evidence="8 9" key="1">
    <citation type="journal article" date="2010" name="J. Bacteriol.">
        <title>Genome sequence of Lentisphaera araneosa HTCC2155T, the type species of the order Lentisphaerales in the phylum Lentisphaerae.</title>
        <authorList>
            <person name="Thrash J.C."/>
            <person name="Cho J.C."/>
            <person name="Vergin K.L."/>
            <person name="Morris R.M."/>
            <person name="Giovannoni S.J."/>
        </authorList>
    </citation>
    <scope>NUCLEOTIDE SEQUENCE [LARGE SCALE GENOMIC DNA]</scope>
    <source>
        <strain evidence="8 9">HTCC2155</strain>
    </source>
</reference>
<dbReference type="STRING" id="313628.LNTAR_05206"/>
<feature type="modified residue" description="N6-(pyridoxal phosphate)lysine" evidence="7">
    <location>
        <position position="263"/>
    </location>
</feature>
<keyword evidence="7" id="KW-0963">Cytoplasm</keyword>
<dbReference type="RefSeq" id="WP_007278787.1">
    <property type="nucleotide sequence ID" value="NZ_ABCK01000009.1"/>
</dbReference>
<keyword evidence="6 7" id="KW-0627">Porphyrin biosynthesis</keyword>
<dbReference type="InterPro" id="IPR015424">
    <property type="entry name" value="PyrdxlP-dep_Trfase"/>
</dbReference>
<comment type="pathway">
    <text evidence="2">Porphyrin-containing compound metabolism; protoporphyrin-IX biosynthesis; 5-aminolevulinate from L-glutamyl-tRNA(Glu): step 2/2.</text>
</comment>
<evidence type="ECO:0000256" key="3">
    <source>
        <dbReference type="ARBA" id="ARBA00008981"/>
    </source>
</evidence>
<dbReference type="FunFam" id="3.40.640.10:FF:000021">
    <property type="entry name" value="Glutamate-1-semialdehyde 2,1-aminomutase"/>
    <property type="match status" value="1"/>
</dbReference>
<dbReference type="CDD" id="cd00610">
    <property type="entry name" value="OAT_like"/>
    <property type="match status" value="1"/>
</dbReference>
<dbReference type="InterPro" id="IPR005814">
    <property type="entry name" value="Aminotrans_3"/>
</dbReference>
<dbReference type="Gene3D" id="3.90.1150.10">
    <property type="entry name" value="Aspartate Aminotransferase, domain 1"/>
    <property type="match status" value="1"/>
</dbReference>
<dbReference type="InterPro" id="IPR015422">
    <property type="entry name" value="PyrdxlP-dep_Trfase_small"/>
</dbReference>
<comment type="subunit">
    <text evidence="7">Homodimer.</text>
</comment>
<keyword evidence="4 7" id="KW-0663">Pyridoxal phosphate</keyword>
<comment type="caution">
    <text evidence="8">The sequence shown here is derived from an EMBL/GenBank/DDBJ whole genome shotgun (WGS) entry which is preliminary data.</text>
</comment>
<organism evidence="8 9">
    <name type="scientific">Lentisphaera araneosa HTCC2155</name>
    <dbReference type="NCBI Taxonomy" id="313628"/>
    <lineage>
        <taxon>Bacteria</taxon>
        <taxon>Pseudomonadati</taxon>
        <taxon>Lentisphaerota</taxon>
        <taxon>Lentisphaeria</taxon>
        <taxon>Lentisphaerales</taxon>
        <taxon>Lentisphaeraceae</taxon>
        <taxon>Lentisphaera</taxon>
    </lineage>
</organism>
<dbReference type="GO" id="GO:0042286">
    <property type="term" value="F:glutamate-1-semialdehyde 2,1-aminomutase activity"/>
    <property type="evidence" value="ECO:0007669"/>
    <property type="project" value="UniProtKB-UniRule"/>
</dbReference>
<evidence type="ECO:0000256" key="4">
    <source>
        <dbReference type="ARBA" id="ARBA00022898"/>
    </source>
</evidence>
<dbReference type="EC" id="5.4.3.8" evidence="7"/>
<keyword evidence="9" id="KW-1185">Reference proteome</keyword>